<evidence type="ECO:0000259" key="5">
    <source>
        <dbReference type="Pfam" id="PF01258"/>
    </source>
</evidence>
<feature type="zinc finger region" description="dksA C4-type" evidence="4">
    <location>
        <begin position="97"/>
        <end position="121"/>
    </location>
</feature>
<sequence>MLTKEKILKAPKKNYMNKDQLEFFKDLLIELKKETLEHIKDAKHRLSNPPACSDEVDRAQHEIDSMLFLRIVERESKLLPKIDKALLRIKSGDYGFCLESGEPIGLPRLISRPTAEFCAEIKTINEEKEKHFAD</sequence>
<evidence type="ECO:0000256" key="4">
    <source>
        <dbReference type="PROSITE-ProRule" id="PRU00510"/>
    </source>
</evidence>
<keyword evidence="2" id="KW-0863">Zinc-finger</keyword>
<name>A0A368BLU1_9GAMM</name>
<evidence type="ECO:0000256" key="2">
    <source>
        <dbReference type="ARBA" id="ARBA00022771"/>
    </source>
</evidence>
<evidence type="ECO:0000259" key="6">
    <source>
        <dbReference type="Pfam" id="PF21157"/>
    </source>
</evidence>
<evidence type="ECO:0000313" key="7">
    <source>
        <dbReference type="EMBL" id="RCL38273.1"/>
    </source>
</evidence>
<protein>
    <submittedName>
        <fullName evidence="7">Molecular chaperone DnaK</fullName>
    </submittedName>
</protein>
<gene>
    <name evidence="7" type="ORF">DBW97_03195</name>
</gene>
<dbReference type="Pfam" id="PF21157">
    <property type="entry name" value="DksA_N"/>
    <property type="match status" value="1"/>
</dbReference>
<evidence type="ECO:0000256" key="1">
    <source>
        <dbReference type="ARBA" id="ARBA00022723"/>
    </source>
</evidence>
<keyword evidence="3" id="KW-0862">Zinc</keyword>
<comment type="caution">
    <text evidence="7">The sequence shown here is derived from an EMBL/GenBank/DDBJ whole genome shotgun (WGS) entry which is preliminary data.</text>
</comment>
<dbReference type="Proteomes" id="UP000252147">
    <property type="component" value="Unassembled WGS sequence"/>
</dbReference>
<dbReference type="EMBL" id="QOPD01000004">
    <property type="protein sequence ID" value="RCL38273.1"/>
    <property type="molecule type" value="Genomic_DNA"/>
</dbReference>
<feature type="domain" description="DnaK suppressor protein DksA N-terminal" evidence="6">
    <location>
        <begin position="20"/>
        <end position="89"/>
    </location>
</feature>
<proteinExistence type="predicted"/>
<dbReference type="Gene3D" id="1.20.120.910">
    <property type="entry name" value="DksA, coiled-coil domain"/>
    <property type="match status" value="1"/>
</dbReference>
<dbReference type="GO" id="GO:0008270">
    <property type="term" value="F:zinc ion binding"/>
    <property type="evidence" value="ECO:0007669"/>
    <property type="project" value="UniProtKB-KW"/>
</dbReference>
<feature type="domain" description="Zinc finger DksA/TraR C4-type" evidence="5">
    <location>
        <begin position="92"/>
        <end position="120"/>
    </location>
</feature>
<dbReference type="SUPFAM" id="SSF57716">
    <property type="entry name" value="Glucocorticoid receptor-like (DNA-binding domain)"/>
    <property type="match status" value="1"/>
</dbReference>
<keyword evidence="1" id="KW-0479">Metal-binding</keyword>
<dbReference type="PANTHER" id="PTHR33823:SF2">
    <property type="entry name" value="RNA POLYMERASE-BINDING TRANSCRIPTION FACTOR DKSA"/>
    <property type="match status" value="1"/>
</dbReference>
<accession>A0A368BLU1</accession>
<evidence type="ECO:0000313" key="8">
    <source>
        <dbReference type="Proteomes" id="UP000252147"/>
    </source>
</evidence>
<dbReference type="PROSITE" id="PS51128">
    <property type="entry name" value="ZF_DKSA_2"/>
    <property type="match status" value="1"/>
</dbReference>
<evidence type="ECO:0000256" key="3">
    <source>
        <dbReference type="ARBA" id="ARBA00022833"/>
    </source>
</evidence>
<dbReference type="AlphaFoldDB" id="A0A368BLU1"/>
<dbReference type="InterPro" id="IPR048489">
    <property type="entry name" value="DksA_N"/>
</dbReference>
<dbReference type="InterPro" id="IPR037187">
    <property type="entry name" value="DnaK_N"/>
</dbReference>
<organism evidence="7 8">
    <name type="scientific">SAR86 cluster bacterium</name>
    <dbReference type="NCBI Taxonomy" id="2030880"/>
    <lineage>
        <taxon>Bacteria</taxon>
        <taxon>Pseudomonadati</taxon>
        <taxon>Pseudomonadota</taxon>
        <taxon>Gammaproteobacteria</taxon>
        <taxon>SAR86 cluster</taxon>
    </lineage>
</organism>
<dbReference type="Pfam" id="PF01258">
    <property type="entry name" value="zf-dskA_traR"/>
    <property type="match status" value="1"/>
</dbReference>
<dbReference type="SUPFAM" id="SSF109635">
    <property type="entry name" value="DnaK suppressor protein DksA, alpha-hairpin domain"/>
    <property type="match status" value="1"/>
</dbReference>
<reference evidence="7 8" key="1">
    <citation type="journal article" date="2018" name="Microbiome">
        <title>Fine metagenomic profile of the Mediterranean stratified and mixed water columns revealed by assembly and recruitment.</title>
        <authorList>
            <person name="Haro-Moreno J.M."/>
            <person name="Lopez-Perez M."/>
            <person name="De La Torre J.R."/>
            <person name="Picazo A."/>
            <person name="Camacho A."/>
            <person name="Rodriguez-Valera F."/>
        </authorList>
    </citation>
    <scope>NUCLEOTIDE SEQUENCE [LARGE SCALE GENOMIC DNA]</scope>
    <source>
        <strain evidence="7">MED-G83</strain>
    </source>
</reference>
<dbReference type="InterPro" id="IPR000962">
    <property type="entry name" value="Znf_DskA_TraR"/>
</dbReference>
<dbReference type="PANTHER" id="PTHR33823">
    <property type="entry name" value="RNA POLYMERASE-BINDING TRANSCRIPTION FACTOR DKSA-RELATED"/>
    <property type="match status" value="1"/>
</dbReference>